<organism evidence="2 3">
    <name type="scientific">Phascolarctos cinereus</name>
    <name type="common">Koala</name>
    <dbReference type="NCBI Taxonomy" id="38626"/>
    <lineage>
        <taxon>Eukaryota</taxon>
        <taxon>Metazoa</taxon>
        <taxon>Chordata</taxon>
        <taxon>Craniata</taxon>
        <taxon>Vertebrata</taxon>
        <taxon>Euteleostomi</taxon>
        <taxon>Mammalia</taxon>
        <taxon>Metatheria</taxon>
        <taxon>Diprotodontia</taxon>
        <taxon>Phascolarctidae</taxon>
        <taxon>Phascolarctos</taxon>
    </lineage>
</organism>
<gene>
    <name evidence="3" type="primary">LOC110195499</name>
</gene>
<accession>A0A6P5ISD8</accession>
<evidence type="ECO:0000313" key="2">
    <source>
        <dbReference type="Proteomes" id="UP000515140"/>
    </source>
</evidence>
<reference evidence="3" key="1">
    <citation type="submission" date="2025-08" db="UniProtKB">
        <authorList>
            <consortium name="RefSeq"/>
        </authorList>
    </citation>
    <scope>IDENTIFICATION</scope>
    <source>
        <tissue evidence="3">Spleen</tissue>
    </source>
</reference>
<dbReference type="GeneID" id="110195499"/>
<protein>
    <submittedName>
        <fullName evidence="3">Uncharacterized protein LOC110195499</fullName>
    </submittedName>
</protein>
<dbReference type="AlphaFoldDB" id="A0A6P5ISD8"/>
<feature type="compositionally biased region" description="Polar residues" evidence="1">
    <location>
        <begin position="8"/>
        <end position="18"/>
    </location>
</feature>
<feature type="compositionally biased region" description="Basic and acidic residues" evidence="1">
    <location>
        <begin position="100"/>
        <end position="116"/>
    </location>
</feature>
<dbReference type="Proteomes" id="UP000515140">
    <property type="component" value="Unplaced"/>
</dbReference>
<sequence>MCAGSVPGRQQRSIQSSFPEVRKLTGLPIRRPGFNPISDTICVIEDESQAKRTGSWQRPENTDRGRGNRGQGRSVSEPGRQAACPTAGRSLRTWKARAGRPREDRTWGKRRAEGHRSPSWALPRSRRKRRRTGRPHTRQPRPEPQQQAAAPGLRKSCPATGHVTWTPLADWLHGPGSVCSPPLPNSPVLVPPSQKGSLPRASLVHSAFHSILLLSFLPPSLGGLPLSALSTPSHHQPPPSLPSLLWGLAPVLAGVSVALSL</sequence>
<dbReference type="InParanoid" id="A0A6P5ISD8"/>
<feature type="region of interest" description="Disordered" evidence="1">
    <location>
        <begin position="1"/>
        <end position="158"/>
    </location>
</feature>
<feature type="compositionally biased region" description="Basic residues" evidence="1">
    <location>
        <begin position="124"/>
        <end position="139"/>
    </location>
</feature>
<evidence type="ECO:0000256" key="1">
    <source>
        <dbReference type="SAM" id="MobiDB-lite"/>
    </source>
</evidence>
<name>A0A6P5ISD8_PHACI</name>
<dbReference type="RefSeq" id="XP_020823968.1">
    <property type="nucleotide sequence ID" value="XM_020968309.1"/>
</dbReference>
<evidence type="ECO:0000313" key="3">
    <source>
        <dbReference type="RefSeq" id="XP_020823968.1"/>
    </source>
</evidence>
<proteinExistence type="predicted"/>
<dbReference type="KEGG" id="pcw:110195499"/>
<keyword evidence="2" id="KW-1185">Reference proteome</keyword>